<proteinExistence type="predicted"/>
<dbReference type="PANTHER" id="PTHR23244:SF456">
    <property type="entry name" value="MULTIPLE EPIDERMAL GROWTH FACTOR-LIKE DOMAINS PROTEIN 8"/>
    <property type="match status" value="1"/>
</dbReference>
<feature type="compositionally biased region" description="Polar residues" evidence="7">
    <location>
        <begin position="99"/>
        <end position="128"/>
    </location>
</feature>
<evidence type="ECO:0000256" key="3">
    <source>
        <dbReference type="ARBA" id="ARBA00022490"/>
    </source>
</evidence>
<feature type="compositionally biased region" description="Basic and acidic residues" evidence="7">
    <location>
        <begin position="497"/>
        <end position="517"/>
    </location>
</feature>
<keyword evidence="2" id="KW-0880">Kelch repeat</keyword>
<dbReference type="InterPro" id="IPR006652">
    <property type="entry name" value="Kelch_1"/>
</dbReference>
<keyword evidence="3" id="KW-0963">Cytoplasm</keyword>
<feature type="region of interest" description="Disordered" evidence="7">
    <location>
        <begin position="1495"/>
        <end position="1533"/>
    </location>
</feature>
<feature type="compositionally biased region" description="Basic and acidic residues" evidence="7">
    <location>
        <begin position="657"/>
        <end position="667"/>
    </location>
</feature>
<feature type="coiled-coil region" evidence="6">
    <location>
        <begin position="850"/>
        <end position="912"/>
    </location>
</feature>
<evidence type="ECO:0000256" key="4">
    <source>
        <dbReference type="ARBA" id="ARBA00022737"/>
    </source>
</evidence>
<comment type="subcellular location">
    <subcellularLocation>
        <location evidence="1">Cytoplasm</location>
    </subcellularLocation>
</comment>
<feature type="region of interest" description="Disordered" evidence="7">
    <location>
        <begin position="1245"/>
        <end position="1283"/>
    </location>
</feature>
<keyword evidence="5 6" id="KW-0175">Coiled coil</keyword>
<dbReference type="InterPro" id="IPR015915">
    <property type="entry name" value="Kelch-typ_b-propeller"/>
</dbReference>
<evidence type="ECO:0000313" key="9">
    <source>
        <dbReference type="Proteomes" id="UP000803884"/>
    </source>
</evidence>
<evidence type="ECO:0000313" key="8">
    <source>
        <dbReference type="EMBL" id="KAL1583920.1"/>
    </source>
</evidence>
<evidence type="ECO:0000256" key="7">
    <source>
        <dbReference type="SAM" id="MobiDB-lite"/>
    </source>
</evidence>
<feature type="compositionally biased region" description="Basic and acidic residues" evidence="7">
    <location>
        <begin position="1245"/>
        <end position="1269"/>
    </location>
</feature>
<evidence type="ECO:0000256" key="1">
    <source>
        <dbReference type="ARBA" id="ARBA00004496"/>
    </source>
</evidence>
<feature type="region of interest" description="Disordered" evidence="7">
    <location>
        <begin position="458"/>
        <end position="697"/>
    </location>
</feature>
<feature type="coiled-coil region" evidence="6">
    <location>
        <begin position="761"/>
        <end position="806"/>
    </location>
</feature>
<feature type="compositionally biased region" description="Low complexity" evidence="7">
    <location>
        <begin position="627"/>
        <end position="642"/>
    </location>
</feature>
<dbReference type="Proteomes" id="UP000803884">
    <property type="component" value="Unassembled WGS sequence"/>
</dbReference>
<dbReference type="RefSeq" id="XP_069227026.1">
    <property type="nucleotide sequence ID" value="XM_069375964.1"/>
</dbReference>
<sequence>MSFLFKSSKKAGASQVPNALPPASRDIRSSDGPQSQIPTLNGAPNGAKSPTPAGSASGSLNSLASEKLGMRSPPPGEERPVPGDLSRGQVAPVADQRVRNMSQDDPQRLAMQSRTPPPTDNSSPYPWSQRRLNFTVSHTNPFPRYGAAVNATSSRDGSIYLMGGLINGSTVKGDLWMCETGPGNMSCYPVATTSEGPGPRVGHASLLVGNAFIVFGGDTKMDEGDVLDDTLYLLNTSTKQWSRALPAGPRPPGRYGHTLNILGSKLYIFGGQVEGYFFNDLVAFDLNALQQASNRWEVLIQNTIDGGPPHGQIPPARTNHTMITWGDRLYLFGGTDGVTWFNDVWSYYPHTNSWTQLECIGYIPSAREGHAAALVGDVMYVFGGRTEDGNDLGDLAAFRISSRRWYTFQNMGPSPSPRSGHSMTTVGKQIVVLAGEPSSAPRDPVELGMAYLLDTSKIRYPPDSASQTPTNERVQGHRRPSGEKSGVPVVAANGRSQPRELMERERANSDARARSESNSRLPRPGHTSQLPAPSGPPPQTQPPQPKVNGMVAARQPSRPERALSPTMEQERARNFEDRNMTKSPTNNLALAQETRLPMSPTFDEPGQSYMEAARQKPETYQPSQETSGHMSRSSSRNQSSTSINADRNQGSALGNVDRFDDTPRESIDQIVTNGPKSKEVAQKAVDAPQDSGIGSSPALTQQYDELHKELEKMKQKNAWYASELAIARKAGYQTRSTDSPVMDERSADVFSEDDKPLIEALLKMRSELARMQETIDEQSKSASARISEMERQRDTAINEAVFAKARLAGHGSPQPDKEGARGTPDHERNNDLNKRLASSIAAHNALNGKLESLTRDAELERRARQLAEETADAAQKRVTELDMRHQQLSSEIEGLRSELHETQTQHRDVSANHAEILTQHRLLTVDRDELHGKYQNTLTETENHTTILAGLHAAVAASTEKAQSLESKLESERGARAELDEKLRHLRKEHEERTSELDEATRRLQDAEEMAEKHAKEAESHRAVVLAGFGKVTERGGSQDVNDERVAILQQQLESANAMVRQNQAAADSAFEKLRRAEERIAGLEAYQEQASREGLNIRKQLQSHLRDVQTMTAEKSELEQKLQGQMLETNALAVQHGALKDILAERGINPADVRRSRAVDSPSSMSRFSTPDLHRVRELEQQLEASLKSHDEMKTQFEDVSERDEKMKREYEEKLTALDNDHQAAVKYLRGTEKMLSKMKQELQRVKNENGDLRKKTEKLRGDGDRGSPDGPAADWETERDSLKKEVSDIQTKLNTSVTDLEARIAALQTQLRAAESDLETSRSTHASSQSSLAALQTTHAQSRADLDRLQAENAALDARARDAENKVQLLLDQVEHSVDNYRRQSRLDDAAAAATPVPNGHSRTPSAATTADDPDTPTGPSTSYTGGGPGHARSTSDGGLSIASTTPSQAEGRNSLALDSLASELETLRSHWETTNKNYRLSEKFDFERGTAAAGASGAAGGGLASWRRGLDLGDEMEESRPGTAQGPPGR</sequence>
<reference evidence="8 9" key="1">
    <citation type="journal article" date="2020" name="Microbiol. Resour. Announc.">
        <title>Draft Genome Sequence of a Cladosporium Species Isolated from the Mesophotic Ascidian Didemnum maculosum.</title>
        <authorList>
            <person name="Gioti A."/>
            <person name="Siaperas R."/>
            <person name="Nikolaivits E."/>
            <person name="Le Goff G."/>
            <person name="Ouazzani J."/>
            <person name="Kotoulas G."/>
            <person name="Topakas E."/>
        </authorList>
    </citation>
    <scope>NUCLEOTIDE SEQUENCE [LARGE SCALE GENOMIC DNA]</scope>
    <source>
        <strain evidence="8 9">TM138-S3</strain>
    </source>
</reference>
<feature type="compositionally biased region" description="Basic and acidic residues" evidence="7">
    <location>
        <begin position="815"/>
        <end position="830"/>
    </location>
</feature>
<evidence type="ECO:0000256" key="6">
    <source>
        <dbReference type="SAM" id="Coils"/>
    </source>
</evidence>
<dbReference type="SMART" id="SM00612">
    <property type="entry name" value="Kelch"/>
    <property type="match status" value="2"/>
</dbReference>
<feature type="compositionally biased region" description="Low complexity" evidence="7">
    <location>
        <begin position="1406"/>
        <end position="1426"/>
    </location>
</feature>
<evidence type="ECO:0008006" key="10">
    <source>
        <dbReference type="Google" id="ProtNLM"/>
    </source>
</evidence>
<protein>
    <recommendedName>
        <fullName evidence="10">Cell polarity protein</fullName>
    </recommendedName>
</protein>
<feature type="region of interest" description="Disordered" evidence="7">
    <location>
        <begin position="1"/>
        <end position="128"/>
    </location>
</feature>
<dbReference type="PANTHER" id="PTHR23244">
    <property type="entry name" value="KELCH REPEAT DOMAIN"/>
    <property type="match status" value="1"/>
</dbReference>
<evidence type="ECO:0000256" key="2">
    <source>
        <dbReference type="ARBA" id="ARBA00022441"/>
    </source>
</evidence>
<dbReference type="Gene3D" id="2.120.10.80">
    <property type="entry name" value="Kelch-type beta propeller"/>
    <property type="match status" value="1"/>
</dbReference>
<dbReference type="EMBL" id="JAAQHG020000030">
    <property type="protein sequence ID" value="KAL1583920.1"/>
    <property type="molecule type" value="Genomic_DNA"/>
</dbReference>
<feature type="region of interest" description="Disordered" evidence="7">
    <location>
        <begin position="806"/>
        <end position="830"/>
    </location>
</feature>
<feature type="compositionally biased region" description="Polar residues" evidence="7">
    <location>
        <begin position="464"/>
        <end position="473"/>
    </location>
</feature>
<dbReference type="SUPFAM" id="SSF117281">
    <property type="entry name" value="Kelch motif"/>
    <property type="match status" value="1"/>
</dbReference>
<feature type="region of interest" description="Disordered" evidence="7">
    <location>
        <begin position="1393"/>
        <end position="1456"/>
    </location>
</feature>
<dbReference type="GO" id="GO:0051285">
    <property type="term" value="C:cell cortex of cell tip"/>
    <property type="evidence" value="ECO:0007669"/>
    <property type="project" value="TreeGrafter"/>
</dbReference>
<accession>A0AB34KGP5</accession>
<feature type="region of interest" description="Disordered" evidence="7">
    <location>
        <begin position="1318"/>
        <end position="1341"/>
    </location>
</feature>
<dbReference type="GeneID" id="96008802"/>
<feature type="compositionally biased region" description="Pro residues" evidence="7">
    <location>
        <begin position="533"/>
        <end position="545"/>
    </location>
</feature>
<comment type="caution">
    <text evidence="8">The sequence shown here is derived from an EMBL/GenBank/DDBJ whole genome shotgun (WGS) entry which is preliminary data.</text>
</comment>
<dbReference type="Pfam" id="PF24681">
    <property type="entry name" value="Kelch_KLHDC2_KLHL20_DRC7"/>
    <property type="match status" value="1"/>
</dbReference>
<feature type="compositionally biased region" description="Low complexity" evidence="7">
    <location>
        <begin position="53"/>
        <end position="65"/>
    </location>
</feature>
<dbReference type="GO" id="GO:0061245">
    <property type="term" value="P:establishment or maintenance of bipolar cell polarity"/>
    <property type="evidence" value="ECO:0007669"/>
    <property type="project" value="TreeGrafter"/>
</dbReference>
<keyword evidence="9" id="KW-1185">Reference proteome</keyword>
<gene>
    <name evidence="8" type="ORF">WHR41_07359</name>
</gene>
<feature type="compositionally biased region" description="Low complexity" evidence="7">
    <location>
        <begin position="1323"/>
        <end position="1340"/>
    </location>
</feature>
<evidence type="ECO:0000256" key="5">
    <source>
        <dbReference type="ARBA" id="ARBA00023054"/>
    </source>
</evidence>
<dbReference type="Gene3D" id="1.10.287.1490">
    <property type="match status" value="1"/>
</dbReference>
<dbReference type="FunFam" id="2.120.10.80:FF:000049">
    <property type="entry name" value="Cell polarity protein (Tea1)"/>
    <property type="match status" value="1"/>
</dbReference>
<feature type="compositionally biased region" description="Polar residues" evidence="7">
    <location>
        <begin position="1435"/>
        <end position="1454"/>
    </location>
</feature>
<name>A0AB34KGP5_9PEZI</name>
<feature type="coiled-coil region" evidence="6">
    <location>
        <begin position="962"/>
        <end position="1129"/>
    </location>
</feature>
<feature type="compositionally biased region" description="Polar residues" evidence="7">
    <location>
        <begin position="643"/>
        <end position="652"/>
    </location>
</feature>
<feature type="compositionally biased region" description="Basic and acidic residues" evidence="7">
    <location>
        <begin position="568"/>
        <end position="580"/>
    </location>
</feature>
<organism evidence="8 9">
    <name type="scientific">Cladosporium halotolerans</name>
    <dbReference type="NCBI Taxonomy" id="1052096"/>
    <lineage>
        <taxon>Eukaryota</taxon>
        <taxon>Fungi</taxon>
        <taxon>Dikarya</taxon>
        <taxon>Ascomycota</taxon>
        <taxon>Pezizomycotina</taxon>
        <taxon>Dothideomycetes</taxon>
        <taxon>Dothideomycetidae</taxon>
        <taxon>Cladosporiales</taxon>
        <taxon>Cladosporiaceae</taxon>
        <taxon>Cladosporium</taxon>
    </lineage>
</organism>
<keyword evidence="4" id="KW-0677">Repeat</keyword>